<keyword evidence="3" id="KW-0274">FAD</keyword>
<dbReference type="InterPro" id="IPR050641">
    <property type="entry name" value="RIFMO-like"/>
</dbReference>
<evidence type="ECO:0000256" key="3">
    <source>
        <dbReference type="ARBA" id="ARBA00022827"/>
    </source>
</evidence>
<dbReference type="PANTHER" id="PTHR43004:SF19">
    <property type="entry name" value="BINDING MONOOXYGENASE, PUTATIVE (JCVI)-RELATED"/>
    <property type="match status" value="1"/>
</dbReference>
<organism evidence="6 7">
    <name type="scientific">Streptomyces violaceus</name>
    <name type="common">Streptomyces venezuelae</name>
    <dbReference type="NCBI Taxonomy" id="1936"/>
    <lineage>
        <taxon>Bacteria</taxon>
        <taxon>Bacillati</taxon>
        <taxon>Actinomycetota</taxon>
        <taxon>Actinomycetes</taxon>
        <taxon>Kitasatosporales</taxon>
        <taxon>Streptomycetaceae</taxon>
        <taxon>Streptomyces</taxon>
    </lineage>
</organism>
<evidence type="ECO:0000256" key="2">
    <source>
        <dbReference type="ARBA" id="ARBA00022630"/>
    </source>
</evidence>
<keyword evidence="2" id="KW-0285">Flavoprotein</keyword>
<dbReference type="GO" id="GO:0004497">
    <property type="term" value="F:monooxygenase activity"/>
    <property type="evidence" value="ECO:0007669"/>
    <property type="project" value="UniProtKB-KW"/>
</dbReference>
<feature type="domain" description="FAD-binding" evidence="5">
    <location>
        <begin position="6"/>
        <end position="77"/>
    </location>
</feature>
<dbReference type="Pfam" id="PF01494">
    <property type="entry name" value="FAD_binding_3"/>
    <property type="match status" value="1"/>
</dbReference>
<dbReference type="Proteomes" id="UP001249394">
    <property type="component" value="Chromosome"/>
</dbReference>
<sequence>MTAPLDVLVVGAGPTGLALATQLRTYDTPFRIVDRSLDRARESRAPAIQPRTLEMLAGLGVTDDLVERGSTAVRLHLGTRRPLPPRTCLHHRTAPTTTGPSGGGPAPR</sequence>
<dbReference type="EMBL" id="CP134213">
    <property type="protein sequence ID" value="WND16055.1"/>
    <property type="molecule type" value="Genomic_DNA"/>
</dbReference>
<comment type="cofactor">
    <cofactor evidence="1">
        <name>FAD</name>
        <dbReference type="ChEBI" id="CHEBI:57692"/>
    </cofactor>
</comment>
<evidence type="ECO:0000313" key="7">
    <source>
        <dbReference type="Proteomes" id="UP001249394"/>
    </source>
</evidence>
<evidence type="ECO:0000313" key="6">
    <source>
        <dbReference type="EMBL" id="WND16055.1"/>
    </source>
</evidence>
<dbReference type="SUPFAM" id="SSF51905">
    <property type="entry name" value="FAD/NAD(P)-binding domain"/>
    <property type="match status" value="1"/>
</dbReference>
<protein>
    <submittedName>
        <fullName evidence="6">FAD-dependent monooxygenase</fullName>
    </submittedName>
</protein>
<dbReference type="InterPro" id="IPR036188">
    <property type="entry name" value="FAD/NAD-bd_sf"/>
</dbReference>
<proteinExistence type="predicted"/>
<evidence type="ECO:0000256" key="1">
    <source>
        <dbReference type="ARBA" id="ARBA00001974"/>
    </source>
</evidence>
<keyword evidence="7" id="KW-1185">Reference proteome</keyword>
<feature type="region of interest" description="Disordered" evidence="4">
    <location>
        <begin position="80"/>
        <end position="108"/>
    </location>
</feature>
<evidence type="ECO:0000256" key="4">
    <source>
        <dbReference type="SAM" id="MobiDB-lite"/>
    </source>
</evidence>
<dbReference type="InterPro" id="IPR002938">
    <property type="entry name" value="FAD-bd"/>
</dbReference>
<accession>A0ABY9U114</accession>
<dbReference type="Gene3D" id="3.50.50.60">
    <property type="entry name" value="FAD/NAD(P)-binding domain"/>
    <property type="match status" value="1"/>
</dbReference>
<keyword evidence="6" id="KW-0560">Oxidoreductase</keyword>
<dbReference type="PANTHER" id="PTHR43004">
    <property type="entry name" value="TRK SYSTEM POTASSIUM UPTAKE PROTEIN"/>
    <property type="match status" value="1"/>
</dbReference>
<evidence type="ECO:0000259" key="5">
    <source>
        <dbReference type="Pfam" id="PF01494"/>
    </source>
</evidence>
<keyword evidence="6" id="KW-0503">Monooxygenase</keyword>
<reference evidence="6 7" key="1">
    <citation type="submission" date="2023-09" db="EMBL/GenBank/DDBJ databases">
        <title>The genome sequence of Streptomyces anthocyanicus.</title>
        <authorList>
            <person name="Mo P."/>
        </authorList>
    </citation>
    <scope>NUCLEOTIDE SEQUENCE [LARGE SCALE GENOMIC DNA]</scope>
    <source>
        <strain evidence="6 7">JCM 4387</strain>
    </source>
</reference>
<gene>
    <name evidence="6" type="ORF">RI060_01205</name>
</gene>
<name>A0ABY9U114_STRVL</name>